<evidence type="ECO:0000256" key="2">
    <source>
        <dbReference type="ARBA" id="ARBA00023134"/>
    </source>
</evidence>
<dbReference type="AlphaFoldDB" id="G0TXJ7"/>
<keyword evidence="1" id="KW-0547">Nucleotide-binding</keyword>
<feature type="compositionally biased region" description="Acidic residues" evidence="5">
    <location>
        <begin position="376"/>
        <end position="385"/>
    </location>
</feature>
<feature type="domain" description="G" evidence="6">
    <location>
        <begin position="505"/>
        <end position="562"/>
    </location>
</feature>
<comment type="function">
    <text evidence="3">Possible regulatory or functional link with the histocompatibility cluster.</text>
</comment>
<dbReference type="OMA" id="EVWQQLW"/>
<feature type="region of interest" description="Disordered" evidence="5">
    <location>
        <begin position="146"/>
        <end position="185"/>
    </location>
</feature>
<name>G0TXJ7_TRYVY</name>
<feature type="region of interest" description="Disordered" evidence="5">
    <location>
        <begin position="1"/>
        <end position="60"/>
    </location>
</feature>
<dbReference type="GO" id="GO:0003924">
    <property type="term" value="F:GTPase activity"/>
    <property type="evidence" value="ECO:0007669"/>
    <property type="project" value="InterPro"/>
</dbReference>
<sequence length="714" mass="79782">MPPFSGKQKKKQLQEKRLQKKERQKRGDSSSSDRGVECAKPRRAYNHQSGEESGDDKCVPDQVHQQGEFKYGADRLGIRSVFLKESAEEIAARKRVSYERLRERNFVGNDGIPFGKWFKMPGITRASVIPFSVEIPTRGWRPCDVVSSQKVKGDSDGAADGSSTSSEGNALERTEDDDNDTHIPSDAAEVEARELQRFKEYMRIVDNFPLPSLMDQMQVSSYERNLDVWRQLWRTVEQSDVVIIVTDARYPIVHLPLSLLHYIVRASGKACVVVLNKADLVPRHVLDRWMKFLEAYFQATGIVAKSEEEAKEKGVVCNIPLVPFTSLPADETAIAEESSCNTTKRRKKKMRRNKLYEQLRSGKLQVGDINSSTGSSDEEEVEEELEGLKEHNGVGGAPNSLLPASITKKMDSKWADDAYAETDNFKGKQKAEHGLRQGKRDHKELRIVSDMITSLLRLCRDIGISRQKFRCNAEAGFTGNCNAASLGDTDGERRETTAEESYVHIGFVGSPNVGKSSLLNCIRGTKVVSVSSTAGHTKHLQTIPIPFERVVLIDSPGLTFPVFGVPRPLQAVFGTHQIAQTRDPQSGVAFLATHLQLERIYGLQKIDDYSDEDNFHDVQCGSNENHNNKGGKRNTALSTAWSPFEICESYARKKGYFVKRGKGSLDIHRGAIELLQEAYDGRVVLFLAPPECSWLESAAFRDVQPYLILRAAAA</sequence>
<evidence type="ECO:0000256" key="1">
    <source>
        <dbReference type="ARBA" id="ARBA00022741"/>
    </source>
</evidence>
<dbReference type="InterPro" id="IPR006073">
    <property type="entry name" value="GTP-bd"/>
</dbReference>
<dbReference type="VEuPathDB" id="TriTrypDB:TvY486_0700310"/>
<dbReference type="GO" id="GO:0005525">
    <property type="term" value="F:GTP binding"/>
    <property type="evidence" value="ECO:0007669"/>
    <property type="project" value="UniProtKB-KW"/>
</dbReference>
<evidence type="ECO:0000256" key="5">
    <source>
        <dbReference type="SAM" id="MobiDB-lite"/>
    </source>
</evidence>
<dbReference type="SUPFAM" id="SSF52540">
    <property type="entry name" value="P-loop containing nucleoside triphosphate hydrolases"/>
    <property type="match status" value="1"/>
</dbReference>
<dbReference type="PANTHER" id="PTHR45709:SF3">
    <property type="entry name" value="GUANINE NUCLEOTIDE-BINDING PROTEIN-LIKE 1"/>
    <property type="match status" value="1"/>
</dbReference>
<feature type="compositionally biased region" description="Low complexity" evidence="5">
    <location>
        <begin position="156"/>
        <end position="166"/>
    </location>
</feature>
<proteinExistence type="predicted"/>
<protein>
    <recommendedName>
        <fullName evidence="4">Guanine nucleotide-binding protein-like 1</fullName>
    </recommendedName>
</protein>
<evidence type="ECO:0000313" key="7">
    <source>
        <dbReference type="EMBL" id="CCC48687.1"/>
    </source>
</evidence>
<dbReference type="Gene3D" id="3.40.50.300">
    <property type="entry name" value="P-loop containing nucleotide triphosphate hydrolases"/>
    <property type="match status" value="2"/>
</dbReference>
<accession>G0TXJ7</accession>
<dbReference type="InterPro" id="IPR027417">
    <property type="entry name" value="P-loop_NTPase"/>
</dbReference>
<organism evidence="7">
    <name type="scientific">Trypanosoma vivax (strain Y486)</name>
    <dbReference type="NCBI Taxonomy" id="1055687"/>
    <lineage>
        <taxon>Eukaryota</taxon>
        <taxon>Discoba</taxon>
        <taxon>Euglenozoa</taxon>
        <taxon>Kinetoplastea</taxon>
        <taxon>Metakinetoplastina</taxon>
        <taxon>Trypanosomatida</taxon>
        <taxon>Trypanosomatidae</taxon>
        <taxon>Trypanosoma</taxon>
        <taxon>Duttonella</taxon>
    </lineage>
</organism>
<dbReference type="PANTHER" id="PTHR45709">
    <property type="entry name" value="LARGE SUBUNIT GTPASE 1 HOMOLOG-RELATED"/>
    <property type="match status" value="1"/>
</dbReference>
<evidence type="ECO:0000256" key="4">
    <source>
        <dbReference type="ARBA" id="ARBA00039902"/>
    </source>
</evidence>
<dbReference type="InterPro" id="IPR043358">
    <property type="entry name" value="GNL1-like"/>
</dbReference>
<evidence type="ECO:0000256" key="3">
    <source>
        <dbReference type="ARBA" id="ARBA00037770"/>
    </source>
</evidence>
<reference evidence="7" key="1">
    <citation type="journal article" date="2012" name="Proc. Natl. Acad. Sci. U.S.A.">
        <title>Antigenic diversity is generated by distinct evolutionary mechanisms in African trypanosome species.</title>
        <authorList>
            <person name="Jackson A.P."/>
            <person name="Berry A."/>
            <person name="Aslett M."/>
            <person name="Allison H.C."/>
            <person name="Burton P."/>
            <person name="Vavrova-Anderson J."/>
            <person name="Brown R."/>
            <person name="Browne H."/>
            <person name="Corton N."/>
            <person name="Hauser H."/>
            <person name="Gamble J."/>
            <person name="Gilderthorp R."/>
            <person name="Marcello L."/>
            <person name="McQuillan J."/>
            <person name="Otto T.D."/>
            <person name="Quail M.A."/>
            <person name="Sanders M.J."/>
            <person name="van Tonder A."/>
            <person name="Ginger M.L."/>
            <person name="Field M.C."/>
            <person name="Barry J.D."/>
            <person name="Hertz-Fowler C."/>
            <person name="Berriman M."/>
        </authorList>
    </citation>
    <scope>NUCLEOTIDE SEQUENCE</scope>
    <source>
        <strain evidence="7">Y486</strain>
    </source>
</reference>
<gene>
    <name evidence="7" type="ORF">TVY486_0700310</name>
</gene>
<dbReference type="Pfam" id="PF01926">
    <property type="entry name" value="MMR_HSR1"/>
    <property type="match status" value="1"/>
</dbReference>
<feature type="region of interest" description="Disordered" evidence="5">
    <location>
        <begin position="367"/>
        <end position="403"/>
    </location>
</feature>
<dbReference type="EMBL" id="HE573023">
    <property type="protein sequence ID" value="CCC48687.1"/>
    <property type="molecule type" value="Genomic_DNA"/>
</dbReference>
<keyword evidence="2" id="KW-0342">GTP-binding</keyword>
<evidence type="ECO:0000259" key="6">
    <source>
        <dbReference type="Pfam" id="PF01926"/>
    </source>
</evidence>